<protein>
    <submittedName>
        <fullName evidence="1">Uncharacterized protein</fullName>
    </submittedName>
</protein>
<organism evidence="1 2">
    <name type="scientific">Serratia rubidaea</name>
    <name type="common">Serratia marinorubra</name>
    <dbReference type="NCBI Taxonomy" id="61652"/>
    <lineage>
        <taxon>Bacteria</taxon>
        <taxon>Pseudomonadati</taxon>
        <taxon>Pseudomonadota</taxon>
        <taxon>Gammaproteobacteria</taxon>
        <taxon>Enterobacterales</taxon>
        <taxon>Yersiniaceae</taxon>
        <taxon>Serratia</taxon>
    </lineage>
</organism>
<dbReference type="EMBL" id="JADULK010000003">
    <property type="protein sequence ID" value="MBH1929753.1"/>
    <property type="molecule type" value="Genomic_DNA"/>
</dbReference>
<evidence type="ECO:0000313" key="1">
    <source>
        <dbReference type="EMBL" id="MBH1929753.1"/>
    </source>
</evidence>
<name>A0ABS0MBK6_SERRU</name>
<keyword evidence="2" id="KW-1185">Reference proteome</keyword>
<sequence>MKKNNYHHSFSKKISNNLYGKEILKIIEVKDEDGDVIDNVIFIETKDNGVVGFYINGSNPLISTNEIDEFDSFNLYALYEKLTSTEKNIPSHFEVDYLEVFFHPEYNELLAIYLTSHDFLSSLLIVFLTDEINIFPDINKDEIINVIKDNLIQFKDSKLLSFHKEKGNESWIES</sequence>
<reference evidence="1 2" key="1">
    <citation type="submission" date="2020-11" db="EMBL/GenBank/DDBJ databases">
        <title>Enhanced detection system for hospital associated transmission using whole genome sequencing surveillance.</title>
        <authorList>
            <person name="Harrison L.H."/>
            <person name="Van Tyne D."/>
            <person name="Marsh J.W."/>
            <person name="Griffith M.P."/>
            <person name="Snyder D.J."/>
            <person name="Cooper V.S."/>
            <person name="Mustapha M."/>
        </authorList>
    </citation>
    <scope>NUCLEOTIDE SEQUENCE [LARGE SCALE GENOMIC DNA]</scope>
    <source>
        <strain evidence="1 2">SER00230</strain>
    </source>
</reference>
<accession>A0ABS0MBK6</accession>
<gene>
    <name evidence="1" type="ORF">I5U13_08790</name>
</gene>
<proteinExistence type="predicted"/>
<evidence type="ECO:0000313" key="2">
    <source>
        <dbReference type="Proteomes" id="UP000624159"/>
    </source>
</evidence>
<dbReference type="Proteomes" id="UP000624159">
    <property type="component" value="Unassembled WGS sequence"/>
</dbReference>
<comment type="caution">
    <text evidence="1">The sequence shown here is derived from an EMBL/GenBank/DDBJ whole genome shotgun (WGS) entry which is preliminary data.</text>
</comment>
<dbReference type="RefSeq" id="WP_197663617.1">
    <property type="nucleotide sequence ID" value="NZ_JADULK010000003.1"/>
</dbReference>